<dbReference type="EMBL" id="JASAYQ010000021">
    <property type="protein sequence ID" value="MDP8173693.1"/>
    <property type="molecule type" value="Genomic_DNA"/>
</dbReference>
<feature type="region of interest" description="Disordered" evidence="1">
    <location>
        <begin position="146"/>
        <end position="203"/>
    </location>
</feature>
<accession>A0AAJ6NBF0</accession>
<protein>
    <submittedName>
        <fullName evidence="2">Uncharacterized protein</fullName>
    </submittedName>
</protein>
<feature type="compositionally biased region" description="Basic and acidic residues" evidence="1">
    <location>
        <begin position="171"/>
        <end position="187"/>
    </location>
</feature>
<proteinExistence type="predicted"/>
<sequence length="203" mass="22732">MLIDTSRNITFLNERTPSIQLALNGQGVLLHNFLATAKIKREAKDMSGQASSTKNSDKGIKAKTLTISGLIPFRNKKWLLDLVNLAEAVDKKGEQVIYRISNISAEAINMRKGVFSGDLNITEQSVQGWNISFTLKEVDSVSEKKAKRIKKAKVKTQTEKAPATKTQQEQKPAEQRKEEVKEEKQQEDNSNTKALDDFLGKWG</sequence>
<gene>
    <name evidence="2" type="ORF">QJU93_10030</name>
</gene>
<evidence type="ECO:0000256" key="1">
    <source>
        <dbReference type="SAM" id="MobiDB-lite"/>
    </source>
</evidence>
<name>A0AAJ6NBF0_9PAST</name>
<evidence type="ECO:0000313" key="3">
    <source>
        <dbReference type="Proteomes" id="UP001236239"/>
    </source>
</evidence>
<dbReference type="InterPro" id="IPR057869">
    <property type="entry name" value="HP1_YO34"/>
</dbReference>
<comment type="caution">
    <text evidence="2">The sequence shown here is derived from an EMBL/GenBank/DDBJ whole genome shotgun (WGS) entry which is preliminary data.</text>
</comment>
<dbReference type="AlphaFoldDB" id="A0AAJ6NBF0"/>
<evidence type="ECO:0000313" key="2">
    <source>
        <dbReference type="EMBL" id="MDP8173693.1"/>
    </source>
</evidence>
<organism evidence="2 3">
    <name type="scientific">Phocoenobacter skyensis</name>
    <dbReference type="NCBI Taxonomy" id="97481"/>
    <lineage>
        <taxon>Bacteria</taxon>
        <taxon>Pseudomonadati</taxon>
        <taxon>Pseudomonadota</taxon>
        <taxon>Gammaproteobacteria</taxon>
        <taxon>Pasteurellales</taxon>
        <taxon>Pasteurellaceae</taxon>
        <taxon>Phocoenobacter</taxon>
    </lineage>
</organism>
<reference evidence="2" key="1">
    <citation type="journal article" date="2023" name="Front. Microbiol.">
        <title>Phylogeography and host specificity of Pasteurellaceae pathogenic to sea-farmed fish in the north-east Atlantic.</title>
        <authorList>
            <person name="Gulla S."/>
            <person name="Colquhoun D.J."/>
            <person name="Olsen A.B."/>
            <person name="Spilsberg B."/>
            <person name="Lagesen K."/>
            <person name="Aakesson C.P."/>
            <person name="Strom S."/>
            <person name="Manji F."/>
            <person name="Birkbeck T.H."/>
            <person name="Nilsen H.K."/>
        </authorList>
    </citation>
    <scope>NUCLEOTIDE SEQUENCE</scope>
    <source>
        <strain evidence="2">TW16_20</strain>
    </source>
</reference>
<feature type="compositionally biased region" description="Basic and acidic residues" evidence="1">
    <location>
        <begin position="194"/>
        <end position="203"/>
    </location>
</feature>
<dbReference type="RefSeq" id="WP_306384704.1">
    <property type="nucleotide sequence ID" value="NZ_JASAYN010000001.1"/>
</dbReference>
<dbReference type="Pfam" id="PF25759">
    <property type="entry name" value="HP1_ORF34"/>
    <property type="match status" value="1"/>
</dbReference>
<dbReference type="Proteomes" id="UP001236239">
    <property type="component" value="Unassembled WGS sequence"/>
</dbReference>